<comment type="similarity">
    <text evidence="4 14">Belongs to the cytochrome P450 family.</text>
</comment>
<accession>A0A2H3IVT2</accession>
<evidence type="ECO:0000256" key="14">
    <source>
        <dbReference type="RuleBase" id="RU000461"/>
    </source>
</evidence>
<keyword evidence="10 13" id="KW-0408">Iron</keyword>
<dbReference type="STRING" id="742152.A0A2H3IVT2"/>
<dbReference type="PROSITE" id="PS00086">
    <property type="entry name" value="CYTOCHROME_P450"/>
    <property type="match status" value="1"/>
</dbReference>
<dbReference type="AlphaFoldDB" id="A0A2H3IVT2"/>
<evidence type="ECO:0000256" key="9">
    <source>
        <dbReference type="ARBA" id="ARBA00023002"/>
    </source>
</evidence>
<comment type="cofactor">
    <cofactor evidence="1 13">
        <name>heme</name>
        <dbReference type="ChEBI" id="CHEBI:30413"/>
    </cofactor>
</comment>
<dbReference type="Proteomes" id="UP000218811">
    <property type="component" value="Unassembled WGS sequence"/>
</dbReference>
<dbReference type="PANTHER" id="PTHR46300:SF7">
    <property type="entry name" value="P450, PUTATIVE (EUROFUNG)-RELATED"/>
    <property type="match status" value="1"/>
</dbReference>
<keyword evidence="9 14" id="KW-0560">Oxidoreductase</keyword>
<keyword evidence="6" id="KW-0812">Transmembrane</keyword>
<keyword evidence="7 13" id="KW-0479">Metal-binding</keyword>
<dbReference type="InterPro" id="IPR017972">
    <property type="entry name" value="Cyt_P450_CS"/>
</dbReference>
<dbReference type="Pfam" id="PF00067">
    <property type="entry name" value="p450"/>
    <property type="match status" value="1"/>
</dbReference>
<evidence type="ECO:0000313" key="16">
    <source>
        <dbReference type="Proteomes" id="UP000218811"/>
    </source>
</evidence>
<dbReference type="InterPro" id="IPR002401">
    <property type="entry name" value="Cyt_P450_E_grp-I"/>
</dbReference>
<dbReference type="SUPFAM" id="SSF48264">
    <property type="entry name" value="Cytochrome P450"/>
    <property type="match status" value="1"/>
</dbReference>
<keyword evidence="12" id="KW-0472">Membrane</keyword>
<dbReference type="PANTHER" id="PTHR46300">
    <property type="entry name" value="P450, PUTATIVE (EUROFUNG)-RELATED-RELATED"/>
    <property type="match status" value="1"/>
</dbReference>
<name>A0A2H3IVT2_WOLCO</name>
<evidence type="ECO:0000256" key="4">
    <source>
        <dbReference type="ARBA" id="ARBA00010617"/>
    </source>
</evidence>
<evidence type="ECO:0000256" key="12">
    <source>
        <dbReference type="ARBA" id="ARBA00023136"/>
    </source>
</evidence>
<feature type="non-terminal residue" evidence="15">
    <location>
        <position position="461"/>
    </location>
</feature>
<dbReference type="GO" id="GO:0020037">
    <property type="term" value="F:heme binding"/>
    <property type="evidence" value="ECO:0007669"/>
    <property type="project" value="InterPro"/>
</dbReference>
<evidence type="ECO:0000256" key="13">
    <source>
        <dbReference type="PIRSR" id="PIRSR602401-1"/>
    </source>
</evidence>
<comment type="subcellular location">
    <subcellularLocation>
        <location evidence="2">Membrane</location>
        <topology evidence="2">Single-pass membrane protein</topology>
    </subcellularLocation>
</comment>
<evidence type="ECO:0000313" key="15">
    <source>
        <dbReference type="EMBL" id="PCH34102.1"/>
    </source>
</evidence>
<evidence type="ECO:0000256" key="11">
    <source>
        <dbReference type="ARBA" id="ARBA00023033"/>
    </source>
</evidence>
<keyword evidence="11 14" id="KW-0503">Monooxygenase</keyword>
<dbReference type="CDD" id="cd11065">
    <property type="entry name" value="CYP64-like"/>
    <property type="match status" value="1"/>
</dbReference>
<dbReference type="PRINTS" id="PR00385">
    <property type="entry name" value="P450"/>
</dbReference>
<comment type="pathway">
    <text evidence="3">Secondary metabolite biosynthesis.</text>
</comment>
<dbReference type="OrthoDB" id="2789670at2759"/>
<evidence type="ECO:0000256" key="5">
    <source>
        <dbReference type="ARBA" id="ARBA00022617"/>
    </source>
</evidence>
<evidence type="ECO:0000256" key="7">
    <source>
        <dbReference type="ARBA" id="ARBA00022723"/>
    </source>
</evidence>
<feature type="binding site" description="axial binding residue" evidence="13">
    <location>
        <position position="398"/>
    </location>
    <ligand>
        <name>heme</name>
        <dbReference type="ChEBI" id="CHEBI:30413"/>
    </ligand>
    <ligandPart>
        <name>Fe</name>
        <dbReference type="ChEBI" id="CHEBI:18248"/>
    </ligandPart>
</feature>
<sequence>LPPGPAPLPIIGNTLHIPQVHPWLTYSKWAKTYGDLIHLDVLGQSIIVINSSEIANDLLDKRSSKYSDRPRLATGYNQVFVMRGYDNEWRRRRKIVTQGFSQAKIPNYFSLQELAACKLTLDLIDDPTHFVNHVKFHTISITARVTYGYDVKDLSNPLVAKILKGVENLSEASVPGTWAVDFLPQRESTRMPHGISIIGANKARYDSLQALHSSQTYPLSKLNNTAITPSLCSKVLTESENALSKEGESDLAWSANMIMGGGTETNISTTLTFILAMVLYPEAQKRAQAEIDSVIGPNHLPTIRDKPSLPYVRSVIAEVFRWNPAAPLAAVHSMSEEDVYNGYYLPKGSMILPNVWHMTHDPEQYSEPMEFKPERYQYDDAQMTKVMSLGFGFGRRACPGSHFAESTFFAMVSTILACCNIMPAKDEHGNVIIPEIEYSTGMIVFPKEFKCNIEPRSSRVQ</sequence>
<protein>
    <submittedName>
        <fullName evidence="15">Cytochrome P450</fullName>
    </submittedName>
</protein>
<evidence type="ECO:0000256" key="8">
    <source>
        <dbReference type="ARBA" id="ARBA00022989"/>
    </source>
</evidence>
<reference evidence="15 16" key="1">
    <citation type="journal article" date="2012" name="Science">
        <title>The Paleozoic origin of enzymatic lignin decomposition reconstructed from 31 fungal genomes.</title>
        <authorList>
            <person name="Floudas D."/>
            <person name="Binder M."/>
            <person name="Riley R."/>
            <person name="Barry K."/>
            <person name="Blanchette R.A."/>
            <person name="Henrissat B."/>
            <person name="Martinez A.T."/>
            <person name="Otillar R."/>
            <person name="Spatafora J.W."/>
            <person name="Yadav J.S."/>
            <person name="Aerts A."/>
            <person name="Benoit I."/>
            <person name="Boyd A."/>
            <person name="Carlson A."/>
            <person name="Copeland A."/>
            <person name="Coutinho P.M."/>
            <person name="de Vries R.P."/>
            <person name="Ferreira P."/>
            <person name="Findley K."/>
            <person name="Foster B."/>
            <person name="Gaskell J."/>
            <person name="Glotzer D."/>
            <person name="Gorecki P."/>
            <person name="Heitman J."/>
            <person name="Hesse C."/>
            <person name="Hori C."/>
            <person name="Igarashi K."/>
            <person name="Jurgens J.A."/>
            <person name="Kallen N."/>
            <person name="Kersten P."/>
            <person name="Kohler A."/>
            <person name="Kuees U."/>
            <person name="Kumar T.K.A."/>
            <person name="Kuo A."/>
            <person name="LaButti K."/>
            <person name="Larrondo L.F."/>
            <person name="Lindquist E."/>
            <person name="Ling A."/>
            <person name="Lombard V."/>
            <person name="Lucas S."/>
            <person name="Lundell T."/>
            <person name="Martin R."/>
            <person name="McLaughlin D.J."/>
            <person name="Morgenstern I."/>
            <person name="Morin E."/>
            <person name="Murat C."/>
            <person name="Nagy L.G."/>
            <person name="Nolan M."/>
            <person name="Ohm R.A."/>
            <person name="Patyshakuliyeva A."/>
            <person name="Rokas A."/>
            <person name="Ruiz-Duenas F.J."/>
            <person name="Sabat G."/>
            <person name="Salamov A."/>
            <person name="Samejima M."/>
            <person name="Schmutz J."/>
            <person name="Slot J.C."/>
            <person name="St John F."/>
            <person name="Stenlid J."/>
            <person name="Sun H."/>
            <person name="Sun S."/>
            <person name="Syed K."/>
            <person name="Tsang A."/>
            <person name="Wiebenga A."/>
            <person name="Young D."/>
            <person name="Pisabarro A."/>
            <person name="Eastwood D.C."/>
            <person name="Martin F."/>
            <person name="Cullen D."/>
            <person name="Grigoriev I.V."/>
            <person name="Hibbett D.S."/>
        </authorList>
    </citation>
    <scope>NUCLEOTIDE SEQUENCE [LARGE SCALE GENOMIC DNA]</scope>
    <source>
        <strain evidence="15 16">MD-104</strain>
    </source>
</reference>
<evidence type="ECO:0000256" key="6">
    <source>
        <dbReference type="ARBA" id="ARBA00022692"/>
    </source>
</evidence>
<dbReference type="Gene3D" id="1.10.630.10">
    <property type="entry name" value="Cytochrome P450"/>
    <property type="match status" value="1"/>
</dbReference>
<dbReference type="GO" id="GO:0004497">
    <property type="term" value="F:monooxygenase activity"/>
    <property type="evidence" value="ECO:0007669"/>
    <property type="project" value="UniProtKB-KW"/>
</dbReference>
<dbReference type="GO" id="GO:0016020">
    <property type="term" value="C:membrane"/>
    <property type="evidence" value="ECO:0007669"/>
    <property type="project" value="UniProtKB-SubCell"/>
</dbReference>
<proteinExistence type="inferred from homology"/>
<dbReference type="GO" id="GO:0016705">
    <property type="term" value="F:oxidoreductase activity, acting on paired donors, with incorporation or reduction of molecular oxygen"/>
    <property type="evidence" value="ECO:0007669"/>
    <property type="project" value="InterPro"/>
</dbReference>
<keyword evidence="8" id="KW-1133">Transmembrane helix</keyword>
<dbReference type="EMBL" id="KB467831">
    <property type="protein sequence ID" value="PCH34102.1"/>
    <property type="molecule type" value="Genomic_DNA"/>
</dbReference>
<gene>
    <name evidence="15" type="ORF">WOLCODRAFT_57265</name>
</gene>
<evidence type="ECO:0000256" key="10">
    <source>
        <dbReference type="ARBA" id="ARBA00023004"/>
    </source>
</evidence>
<organism evidence="15 16">
    <name type="scientific">Wolfiporia cocos (strain MD-104)</name>
    <name type="common">Brown rot fungus</name>
    <dbReference type="NCBI Taxonomy" id="742152"/>
    <lineage>
        <taxon>Eukaryota</taxon>
        <taxon>Fungi</taxon>
        <taxon>Dikarya</taxon>
        <taxon>Basidiomycota</taxon>
        <taxon>Agaricomycotina</taxon>
        <taxon>Agaricomycetes</taxon>
        <taxon>Polyporales</taxon>
        <taxon>Phaeolaceae</taxon>
        <taxon>Wolfiporia</taxon>
    </lineage>
</organism>
<dbReference type="PRINTS" id="PR00463">
    <property type="entry name" value="EP450I"/>
</dbReference>
<evidence type="ECO:0000256" key="3">
    <source>
        <dbReference type="ARBA" id="ARBA00005179"/>
    </source>
</evidence>
<keyword evidence="16" id="KW-1185">Reference proteome</keyword>
<dbReference type="GO" id="GO:0005506">
    <property type="term" value="F:iron ion binding"/>
    <property type="evidence" value="ECO:0007669"/>
    <property type="project" value="InterPro"/>
</dbReference>
<evidence type="ECO:0000256" key="1">
    <source>
        <dbReference type="ARBA" id="ARBA00001971"/>
    </source>
</evidence>
<dbReference type="InterPro" id="IPR050364">
    <property type="entry name" value="Cytochrome_P450_fung"/>
</dbReference>
<dbReference type="InterPro" id="IPR001128">
    <property type="entry name" value="Cyt_P450"/>
</dbReference>
<keyword evidence="5 13" id="KW-0349">Heme</keyword>
<feature type="non-terminal residue" evidence="15">
    <location>
        <position position="1"/>
    </location>
</feature>
<dbReference type="InterPro" id="IPR036396">
    <property type="entry name" value="Cyt_P450_sf"/>
</dbReference>
<dbReference type="OMA" id="LIMHATT"/>
<evidence type="ECO:0000256" key="2">
    <source>
        <dbReference type="ARBA" id="ARBA00004167"/>
    </source>
</evidence>